<dbReference type="SMART" id="SM00477">
    <property type="entry name" value="NUC"/>
    <property type="match status" value="1"/>
</dbReference>
<feature type="domain" description="DNA/RNA non-specific endonuclease/pyrophosphatase/phosphodiesterase" evidence="5">
    <location>
        <begin position="134"/>
        <end position="333"/>
    </location>
</feature>
<keyword evidence="3" id="KW-0732">Signal</keyword>
<dbReference type="GO" id="GO:0016787">
    <property type="term" value="F:hydrolase activity"/>
    <property type="evidence" value="ECO:0007669"/>
    <property type="project" value="InterPro"/>
</dbReference>
<dbReference type="PANTHER" id="PTHR13966:SF5">
    <property type="entry name" value="ENDONUCLEASE G, MITOCHONDRIAL"/>
    <property type="match status" value="1"/>
</dbReference>
<dbReference type="OrthoDB" id="9811262at2"/>
<keyword evidence="7" id="KW-1185">Reference proteome</keyword>
<dbReference type="RefSeq" id="WP_116617315.1">
    <property type="nucleotide sequence ID" value="NZ_QENY01000024.1"/>
</dbReference>
<evidence type="ECO:0000256" key="2">
    <source>
        <dbReference type="PIRSR" id="PIRSR640255-2"/>
    </source>
</evidence>
<comment type="caution">
    <text evidence="6">The sequence shown here is derived from an EMBL/GenBank/DDBJ whole genome shotgun (WGS) entry which is preliminary data.</text>
</comment>
<accession>A0A2U0TYV8</accession>
<keyword evidence="6" id="KW-0378">Hydrolase</keyword>
<dbReference type="Pfam" id="PF01223">
    <property type="entry name" value="Endonuclease_NS"/>
    <property type="match status" value="1"/>
</dbReference>
<dbReference type="PANTHER" id="PTHR13966">
    <property type="entry name" value="ENDONUCLEASE RELATED"/>
    <property type="match status" value="1"/>
</dbReference>
<feature type="chain" id="PRO_5015470235" evidence="3">
    <location>
        <begin position="20"/>
        <end position="349"/>
    </location>
</feature>
<evidence type="ECO:0000313" key="7">
    <source>
        <dbReference type="Proteomes" id="UP000245870"/>
    </source>
</evidence>
<name>A0A2U0TYV8_9BACT</name>
<dbReference type="InterPro" id="IPR001604">
    <property type="entry name" value="Endo_G_ENPP1-like_dom"/>
</dbReference>
<feature type="signal peptide" evidence="3">
    <location>
        <begin position="1"/>
        <end position="19"/>
    </location>
</feature>
<dbReference type="SUPFAM" id="SSF54060">
    <property type="entry name" value="His-Me finger endonucleases"/>
    <property type="match status" value="1"/>
</dbReference>
<evidence type="ECO:0000259" key="4">
    <source>
        <dbReference type="SMART" id="SM00477"/>
    </source>
</evidence>
<dbReference type="GO" id="GO:0046872">
    <property type="term" value="F:metal ion binding"/>
    <property type="evidence" value="ECO:0007669"/>
    <property type="project" value="UniProtKB-KW"/>
</dbReference>
<organism evidence="6 7">
    <name type="scientific">Hallella colorans</name>
    <dbReference type="NCBI Taxonomy" id="1703337"/>
    <lineage>
        <taxon>Bacteria</taxon>
        <taxon>Pseudomonadati</taxon>
        <taxon>Bacteroidota</taxon>
        <taxon>Bacteroidia</taxon>
        <taxon>Bacteroidales</taxon>
        <taxon>Prevotellaceae</taxon>
        <taxon>Hallella</taxon>
    </lineage>
</organism>
<sequence>MKRQLLFLFAIFIAFNATAQSDKMVKSVTLKTGVAFNYDKDAQDSVRVIFTPSGDSLGIKIYTKREGSVDFLYSQIHHVVFWSNQPSIIPDGTNVNKNNEIDLQKNPEAWRLEFPKLYQGSDITFEVTHSTPNYGITYSIEWDGKRRANRWSCYQMYAGNMLKNVKRQNAFIEDPKIPSVYNVSPNEYSGSGYSRGHLCPSGDRLCSKEQNSQTFYMSNMQPQIQAHNGGVWGNLENKVRSTWAPQGKDSKDTLYVVKAATIDPGNIKGYTKTELIVPKYFYMALLYYSKSSNSYSAIGIWSPHEENSVTEYITIDELERRTGIDFFCNLPDNIENEVESKIDNEKWGT</sequence>
<evidence type="ECO:0000259" key="5">
    <source>
        <dbReference type="SMART" id="SM00892"/>
    </source>
</evidence>
<protein>
    <submittedName>
        <fullName evidence="6">Endonuclease G</fullName>
    </submittedName>
</protein>
<dbReference type="InterPro" id="IPR020821">
    <property type="entry name" value="ENPP1-3/EXOG-like_nuc-like"/>
</dbReference>
<dbReference type="GO" id="GO:0003676">
    <property type="term" value="F:nucleic acid binding"/>
    <property type="evidence" value="ECO:0007669"/>
    <property type="project" value="InterPro"/>
</dbReference>
<dbReference type="SMART" id="SM00892">
    <property type="entry name" value="Endonuclease_NS"/>
    <property type="match status" value="1"/>
</dbReference>
<dbReference type="EMBL" id="QENY01000024">
    <property type="protein sequence ID" value="PVX48773.1"/>
    <property type="molecule type" value="Genomic_DNA"/>
</dbReference>
<proteinExistence type="predicted"/>
<reference evidence="6 7" key="1">
    <citation type="submission" date="2018-05" db="EMBL/GenBank/DDBJ databases">
        <title>Genomic Encyclopedia of Type Strains, Phase IV (KMG-IV): sequencing the most valuable type-strain genomes for metagenomic binning, comparative biology and taxonomic classification.</title>
        <authorList>
            <person name="Goeker M."/>
        </authorList>
    </citation>
    <scope>NUCLEOTIDE SEQUENCE [LARGE SCALE GENOMIC DNA]</scope>
    <source>
        <strain evidence="6 7">DSM 100333</strain>
    </source>
</reference>
<dbReference type="GO" id="GO:0004519">
    <property type="term" value="F:endonuclease activity"/>
    <property type="evidence" value="ECO:0007669"/>
    <property type="project" value="UniProtKB-KW"/>
</dbReference>
<evidence type="ECO:0000256" key="3">
    <source>
        <dbReference type="SAM" id="SignalP"/>
    </source>
</evidence>
<dbReference type="InterPro" id="IPR040255">
    <property type="entry name" value="Non-specific_endonuclease"/>
</dbReference>
<evidence type="ECO:0000313" key="6">
    <source>
        <dbReference type="EMBL" id="PVX48773.1"/>
    </source>
</evidence>
<dbReference type="AlphaFoldDB" id="A0A2U0TYV8"/>
<feature type="binding site" evidence="2">
    <location>
        <position position="228"/>
    </location>
    <ligand>
        <name>Mg(2+)</name>
        <dbReference type="ChEBI" id="CHEBI:18420"/>
        <note>catalytic</note>
    </ligand>
</feature>
<feature type="active site" description="Proton acceptor" evidence="1">
    <location>
        <position position="197"/>
    </location>
</feature>
<keyword evidence="6" id="KW-0540">Nuclease</keyword>
<dbReference type="Proteomes" id="UP000245870">
    <property type="component" value="Unassembled WGS sequence"/>
</dbReference>
<dbReference type="InterPro" id="IPR044925">
    <property type="entry name" value="His-Me_finger_sf"/>
</dbReference>
<evidence type="ECO:0000256" key="1">
    <source>
        <dbReference type="PIRSR" id="PIRSR640255-1"/>
    </source>
</evidence>
<keyword evidence="6" id="KW-0255">Endonuclease</keyword>
<dbReference type="Gene3D" id="3.40.570.10">
    <property type="entry name" value="Extracellular Endonuclease, subunit A"/>
    <property type="match status" value="1"/>
</dbReference>
<keyword evidence="2" id="KW-0479">Metal-binding</keyword>
<dbReference type="InterPro" id="IPR044929">
    <property type="entry name" value="DNA/RNA_non-sp_Endonuclease_sf"/>
</dbReference>
<gene>
    <name evidence="6" type="ORF">C7379_12417</name>
</gene>
<feature type="domain" description="ENPP1-3/EXOG-like endonuclease/phosphodiesterase" evidence="4">
    <location>
        <begin position="138"/>
        <end position="333"/>
    </location>
</feature>